<evidence type="ECO:0000256" key="9">
    <source>
        <dbReference type="ARBA" id="ARBA00022840"/>
    </source>
</evidence>
<dbReference type="EC" id="6.3.4.13" evidence="4 14"/>
<dbReference type="Gene3D" id="3.40.50.20">
    <property type="match status" value="1"/>
</dbReference>
<dbReference type="GO" id="GO:0004637">
    <property type="term" value="F:phosphoribosylamine-glycine ligase activity"/>
    <property type="evidence" value="ECO:0007669"/>
    <property type="project" value="UniProtKB-UniRule"/>
</dbReference>
<dbReference type="FunFam" id="3.30.1490.20:FF:000006">
    <property type="entry name" value="phosphoribosylamine--glycine ligase, chloroplastic-like"/>
    <property type="match status" value="1"/>
</dbReference>
<dbReference type="InterPro" id="IPR011761">
    <property type="entry name" value="ATP-grasp"/>
</dbReference>
<evidence type="ECO:0000256" key="1">
    <source>
        <dbReference type="ARBA" id="ARBA00001936"/>
    </source>
</evidence>
<dbReference type="SUPFAM" id="SSF51246">
    <property type="entry name" value="Rudiment single hybrid motif"/>
    <property type="match status" value="1"/>
</dbReference>
<dbReference type="InterPro" id="IPR020561">
    <property type="entry name" value="PRibGlycinamid_synth_ATP-grasp"/>
</dbReference>
<dbReference type="FunFam" id="3.30.470.20:FF:000018">
    <property type="entry name" value="Trifunctional purine biosynthetic protein adenosine-3"/>
    <property type="match status" value="1"/>
</dbReference>
<evidence type="ECO:0000256" key="3">
    <source>
        <dbReference type="ARBA" id="ARBA00005174"/>
    </source>
</evidence>
<dbReference type="SMART" id="SM01210">
    <property type="entry name" value="GARS_C"/>
    <property type="match status" value="1"/>
</dbReference>
<keyword evidence="8 14" id="KW-0658">Purine biosynthesis</keyword>
<dbReference type="InterPro" id="IPR000115">
    <property type="entry name" value="PRibGlycinamide_synth"/>
</dbReference>
<dbReference type="UniPathway" id="UPA00074">
    <property type="reaction ID" value="UER00125"/>
</dbReference>
<keyword evidence="6" id="KW-0479">Metal-binding</keyword>
<feature type="domain" description="ATP-grasp" evidence="16">
    <location>
        <begin position="108"/>
        <end position="314"/>
    </location>
</feature>
<comment type="cofactor">
    <cofactor evidence="2">
        <name>Mg(2+)</name>
        <dbReference type="ChEBI" id="CHEBI:18420"/>
    </cofactor>
</comment>
<keyword evidence="18" id="KW-1185">Reference proteome</keyword>
<comment type="cofactor">
    <cofactor evidence="1">
        <name>Mn(2+)</name>
        <dbReference type="ChEBI" id="CHEBI:29035"/>
    </cofactor>
</comment>
<dbReference type="InterPro" id="IPR020560">
    <property type="entry name" value="PRibGlycinamide_synth_C-dom"/>
</dbReference>
<sequence length="427" mass="45736">MRILVIGSGGREHALVWKLKQSSKVTALYCAPGNSGIGQMAECISDLSATDIEGLLAFAEEKEIDLTVVGPEASLLAGVVDAFTSRGLEIFGPNQAAAKVEGSKRFAKELMEKYQIPTGTYRAFTEAKEALAYVQEQGVPIVVKADGLAAGKGVTVAHTLLEAEQAIREIMDERAFGEAGAQIVIEEYLMGQEISLMAFLDGETLRPMVIAQDHKPVFSGDQGPNTGGMGAYSPVPQIADSLVDEAINTILIPMAKGLKAEGINYLGVIYAGLMMTEEGPKVIEFNARFGDPETQVVLPRLENDLVDVLMATVHGELHSTQLSWRKEAAICVIQASKGYPGSYEKGAVITGLEESKSSDSILFHSGTIYRNGKWLTAGGRVLGITALGADLTRAREKVYQQANNIQFDGVHYRKDIGAKAAEAVEKG</sequence>
<evidence type="ECO:0000313" key="17">
    <source>
        <dbReference type="EMBL" id="SFS75413.1"/>
    </source>
</evidence>
<dbReference type="Gene3D" id="3.30.470.20">
    <property type="entry name" value="ATP-grasp fold, B domain"/>
    <property type="match status" value="1"/>
</dbReference>
<dbReference type="FunFam" id="3.40.50.20:FF:000006">
    <property type="entry name" value="Phosphoribosylamine--glycine ligase, chloroplastic"/>
    <property type="match status" value="1"/>
</dbReference>
<dbReference type="InterPro" id="IPR020559">
    <property type="entry name" value="PRibGlycinamide_synth_CS"/>
</dbReference>
<gene>
    <name evidence="14" type="primary">purD</name>
    <name evidence="17" type="ORF">SAMN05444972_10728</name>
</gene>
<evidence type="ECO:0000313" key="18">
    <source>
        <dbReference type="Proteomes" id="UP000198660"/>
    </source>
</evidence>
<evidence type="ECO:0000256" key="13">
    <source>
        <dbReference type="ARBA" id="ARBA00042864"/>
    </source>
</evidence>
<dbReference type="RefSeq" id="WP_091837140.1">
    <property type="nucleotide sequence ID" value="NZ_FPAA01000007.1"/>
</dbReference>
<evidence type="ECO:0000256" key="7">
    <source>
        <dbReference type="ARBA" id="ARBA00022741"/>
    </source>
</evidence>
<dbReference type="InterPro" id="IPR013815">
    <property type="entry name" value="ATP_grasp_subdomain_1"/>
</dbReference>
<protein>
    <recommendedName>
        <fullName evidence="4 14">Phosphoribosylamine--glycine ligase</fullName>
        <ecNumber evidence="4 14">6.3.4.13</ecNumber>
    </recommendedName>
    <alternativeName>
        <fullName evidence="14">GARS</fullName>
    </alternativeName>
    <alternativeName>
        <fullName evidence="12 14">Glycinamide ribonucleotide synthetase</fullName>
    </alternativeName>
    <alternativeName>
        <fullName evidence="13 14">Phosphoribosylglycinamide synthetase</fullName>
    </alternativeName>
</protein>
<evidence type="ECO:0000256" key="11">
    <source>
        <dbReference type="ARBA" id="ARBA00038345"/>
    </source>
</evidence>
<keyword evidence="7 15" id="KW-0547">Nucleotide-binding</keyword>
<evidence type="ECO:0000259" key="16">
    <source>
        <dbReference type="PROSITE" id="PS50975"/>
    </source>
</evidence>
<dbReference type="HAMAP" id="MF_00138">
    <property type="entry name" value="GARS"/>
    <property type="match status" value="1"/>
</dbReference>
<evidence type="ECO:0000256" key="10">
    <source>
        <dbReference type="ARBA" id="ARBA00023211"/>
    </source>
</evidence>
<dbReference type="InterPro" id="IPR020562">
    <property type="entry name" value="PRibGlycinamide_synth_N"/>
</dbReference>
<reference evidence="18" key="1">
    <citation type="submission" date="2016-10" db="EMBL/GenBank/DDBJ databases">
        <authorList>
            <person name="Varghese N."/>
            <person name="Submissions S."/>
        </authorList>
    </citation>
    <scope>NUCLEOTIDE SEQUENCE [LARGE SCALE GENOMIC DNA]</scope>
    <source>
        <strain evidence="18">DSM 45789</strain>
    </source>
</reference>
<dbReference type="GO" id="GO:0006189">
    <property type="term" value="P:'de novo' IMP biosynthetic process"/>
    <property type="evidence" value="ECO:0007669"/>
    <property type="project" value="UniProtKB-UniRule"/>
</dbReference>
<dbReference type="SUPFAM" id="SSF52440">
    <property type="entry name" value="PreATP-grasp domain"/>
    <property type="match status" value="1"/>
</dbReference>
<dbReference type="InterPro" id="IPR037123">
    <property type="entry name" value="PRibGlycinamide_synth_C_sf"/>
</dbReference>
<dbReference type="PANTHER" id="PTHR43472:SF1">
    <property type="entry name" value="PHOSPHORIBOSYLAMINE--GLYCINE LIGASE, CHLOROPLASTIC"/>
    <property type="match status" value="1"/>
</dbReference>
<dbReference type="FunFam" id="3.90.600.10:FF:000001">
    <property type="entry name" value="Trifunctional purine biosynthetic protein adenosine-3"/>
    <property type="match status" value="1"/>
</dbReference>
<dbReference type="PROSITE" id="PS50975">
    <property type="entry name" value="ATP_GRASP"/>
    <property type="match status" value="1"/>
</dbReference>
<dbReference type="NCBIfam" id="TIGR00877">
    <property type="entry name" value="purD"/>
    <property type="match status" value="1"/>
</dbReference>
<dbReference type="Pfam" id="PF02844">
    <property type="entry name" value="GARS_N"/>
    <property type="match status" value="1"/>
</dbReference>
<dbReference type="Proteomes" id="UP000198660">
    <property type="component" value="Unassembled WGS sequence"/>
</dbReference>
<name>A0A1I6SES8_9BACL</name>
<dbReference type="PANTHER" id="PTHR43472">
    <property type="entry name" value="PHOSPHORIBOSYLAMINE--GLYCINE LIGASE"/>
    <property type="match status" value="1"/>
</dbReference>
<dbReference type="Pfam" id="PF02843">
    <property type="entry name" value="GARS_C"/>
    <property type="match status" value="1"/>
</dbReference>
<keyword evidence="10" id="KW-0464">Manganese</keyword>
<dbReference type="Gene3D" id="3.90.600.10">
    <property type="entry name" value="Phosphoribosylglycinamide synthetase, C-terminal domain"/>
    <property type="match status" value="1"/>
</dbReference>
<organism evidence="17 18">
    <name type="scientific">Marininema halotolerans</name>
    <dbReference type="NCBI Taxonomy" id="1155944"/>
    <lineage>
        <taxon>Bacteria</taxon>
        <taxon>Bacillati</taxon>
        <taxon>Bacillota</taxon>
        <taxon>Bacilli</taxon>
        <taxon>Bacillales</taxon>
        <taxon>Thermoactinomycetaceae</taxon>
        <taxon>Marininema</taxon>
    </lineage>
</organism>
<accession>A0A1I6SES8</accession>
<evidence type="ECO:0000256" key="15">
    <source>
        <dbReference type="PROSITE-ProRule" id="PRU00409"/>
    </source>
</evidence>
<dbReference type="Gene3D" id="3.30.1490.20">
    <property type="entry name" value="ATP-grasp fold, A domain"/>
    <property type="match status" value="1"/>
</dbReference>
<dbReference type="OrthoDB" id="9807240at2"/>
<evidence type="ECO:0000256" key="14">
    <source>
        <dbReference type="HAMAP-Rule" id="MF_00138"/>
    </source>
</evidence>
<dbReference type="AlphaFoldDB" id="A0A1I6SES8"/>
<keyword evidence="5 14" id="KW-0436">Ligase</keyword>
<dbReference type="SMART" id="SM01209">
    <property type="entry name" value="GARS_A"/>
    <property type="match status" value="1"/>
</dbReference>
<dbReference type="EMBL" id="FPAA01000007">
    <property type="protein sequence ID" value="SFS75413.1"/>
    <property type="molecule type" value="Genomic_DNA"/>
</dbReference>
<evidence type="ECO:0000256" key="12">
    <source>
        <dbReference type="ARBA" id="ARBA00042242"/>
    </source>
</evidence>
<keyword evidence="9 15" id="KW-0067">ATP-binding</keyword>
<proteinExistence type="inferred from homology"/>
<evidence type="ECO:0000256" key="4">
    <source>
        <dbReference type="ARBA" id="ARBA00013255"/>
    </source>
</evidence>
<evidence type="ECO:0000256" key="5">
    <source>
        <dbReference type="ARBA" id="ARBA00022598"/>
    </source>
</evidence>
<evidence type="ECO:0000256" key="8">
    <source>
        <dbReference type="ARBA" id="ARBA00022755"/>
    </source>
</evidence>
<dbReference type="PROSITE" id="PS00184">
    <property type="entry name" value="GARS"/>
    <property type="match status" value="1"/>
</dbReference>
<dbReference type="Pfam" id="PF01071">
    <property type="entry name" value="GARS_A"/>
    <property type="match status" value="1"/>
</dbReference>
<dbReference type="SUPFAM" id="SSF56059">
    <property type="entry name" value="Glutathione synthetase ATP-binding domain-like"/>
    <property type="match status" value="1"/>
</dbReference>
<dbReference type="GO" id="GO:0009113">
    <property type="term" value="P:purine nucleobase biosynthetic process"/>
    <property type="evidence" value="ECO:0007669"/>
    <property type="project" value="InterPro"/>
</dbReference>
<comment type="similarity">
    <text evidence="11 14">Belongs to the GARS family.</text>
</comment>
<evidence type="ECO:0000256" key="2">
    <source>
        <dbReference type="ARBA" id="ARBA00001946"/>
    </source>
</evidence>
<dbReference type="InterPro" id="IPR016185">
    <property type="entry name" value="PreATP-grasp_dom_sf"/>
</dbReference>
<dbReference type="InterPro" id="IPR011054">
    <property type="entry name" value="Rudment_hybrid_motif"/>
</dbReference>
<dbReference type="GO" id="GO:0046872">
    <property type="term" value="F:metal ion binding"/>
    <property type="evidence" value="ECO:0007669"/>
    <property type="project" value="UniProtKB-KW"/>
</dbReference>
<dbReference type="GO" id="GO:0005524">
    <property type="term" value="F:ATP binding"/>
    <property type="evidence" value="ECO:0007669"/>
    <property type="project" value="UniProtKB-UniRule"/>
</dbReference>
<comment type="pathway">
    <text evidence="3 14">Purine metabolism; IMP biosynthesis via de novo pathway; N(1)-(5-phospho-D-ribosyl)glycinamide from 5-phospho-alpha-D-ribose 1-diphosphate: step 2/2.</text>
</comment>
<evidence type="ECO:0000256" key="6">
    <source>
        <dbReference type="ARBA" id="ARBA00022723"/>
    </source>
</evidence>
<comment type="catalytic activity">
    <reaction evidence="14">
        <text>5-phospho-beta-D-ribosylamine + glycine + ATP = N(1)-(5-phospho-beta-D-ribosyl)glycinamide + ADP + phosphate + H(+)</text>
        <dbReference type="Rhea" id="RHEA:17453"/>
        <dbReference type="ChEBI" id="CHEBI:15378"/>
        <dbReference type="ChEBI" id="CHEBI:30616"/>
        <dbReference type="ChEBI" id="CHEBI:43474"/>
        <dbReference type="ChEBI" id="CHEBI:57305"/>
        <dbReference type="ChEBI" id="CHEBI:58681"/>
        <dbReference type="ChEBI" id="CHEBI:143788"/>
        <dbReference type="ChEBI" id="CHEBI:456216"/>
        <dbReference type="EC" id="6.3.4.13"/>
    </reaction>
</comment>